<name>A0A8T2E339_ARASU</name>
<evidence type="ECO:0000313" key="3">
    <source>
        <dbReference type="Proteomes" id="UP000694251"/>
    </source>
</evidence>
<keyword evidence="3" id="KW-1185">Reference proteome</keyword>
<dbReference type="OrthoDB" id="1296610at2759"/>
<feature type="compositionally biased region" description="Polar residues" evidence="1">
    <location>
        <begin position="317"/>
        <end position="336"/>
    </location>
</feature>
<organism evidence="2 3">
    <name type="scientific">Arabidopsis suecica</name>
    <name type="common">Swedish thale-cress</name>
    <name type="synonym">Cardaminopsis suecica</name>
    <dbReference type="NCBI Taxonomy" id="45249"/>
    <lineage>
        <taxon>Eukaryota</taxon>
        <taxon>Viridiplantae</taxon>
        <taxon>Streptophyta</taxon>
        <taxon>Embryophyta</taxon>
        <taxon>Tracheophyta</taxon>
        <taxon>Spermatophyta</taxon>
        <taxon>Magnoliopsida</taxon>
        <taxon>eudicotyledons</taxon>
        <taxon>Gunneridae</taxon>
        <taxon>Pentapetalae</taxon>
        <taxon>rosids</taxon>
        <taxon>malvids</taxon>
        <taxon>Brassicales</taxon>
        <taxon>Brassicaceae</taxon>
        <taxon>Camelineae</taxon>
        <taxon>Arabidopsis</taxon>
    </lineage>
</organism>
<evidence type="ECO:0000256" key="1">
    <source>
        <dbReference type="SAM" id="MobiDB-lite"/>
    </source>
</evidence>
<feature type="compositionally biased region" description="Low complexity" evidence="1">
    <location>
        <begin position="287"/>
        <end position="305"/>
    </location>
</feature>
<sequence length="492" mass="56078">MEPNNVERNLQSLRRLYSLLVANARNEYIPETYKLDDNTQFLLKRLLDFASHEHFVTQSNLLATQLRVFPKTVLHGAKPSNVADSSETTPPAMLSQINGSHITRVSKPLEAKGTLQRDLRVDQIRSNPSKDVLTEEVVDAIEQIDTQLSALSFVSSRVDSDERTRSVKSFVTPPTEECRQNSQASMPCLRSNYMTVSQKSVISGAEVTFPYNDQLVRVTSPPQPLPPRAVSGFKKPNQSNRASQKMPIMKPTLMDQETETFDDDSSETEADQTPSATGSESEDEEVSTSQEYSGETGSSSGSEWETQAENDTESKSESSYPPQNDDSVSEVSTSPPHTDRDTSREPGKQRRIVMGRFKRIKNKIGQIFHHHHHHHHHHYHHDKEKPSAWNKLQSKFHHKHQEKSKERKRPMSESKGLTTHKQQHQGGHFHALVEGLVRHRKHSKKQKHQLKSDAKKTEWWKLLKKRQGGGVKIPKRGRVKLEKKKHYLSKNV</sequence>
<dbReference type="AlphaFoldDB" id="A0A8T2E339"/>
<protein>
    <submittedName>
        <fullName evidence="2">Uncharacterized protein</fullName>
    </submittedName>
</protein>
<dbReference type="EMBL" id="JAEFBJ010000005">
    <property type="protein sequence ID" value="KAG7614081.1"/>
    <property type="molecule type" value="Genomic_DNA"/>
</dbReference>
<feature type="compositionally biased region" description="Basic and acidic residues" evidence="1">
    <location>
        <begin position="403"/>
        <end position="412"/>
    </location>
</feature>
<gene>
    <name evidence="2" type="ORF">ISN44_As05g059120</name>
</gene>
<feature type="region of interest" description="Disordered" evidence="1">
    <location>
        <begin position="218"/>
        <end position="353"/>
    </location>
</feature>
<dbReference type="Proteomes" id="UP000694251">
    <property type="component" value="Chromosome 5"/>
</dbReference>
<feature type="compositionally biased region" description="Acidic residues" evidence="1">
    <location>
        <begin position="256"/>
        <end position="270"/>
    </location>
</feature>
<feature type="region of interest" description="Disordered" evidence="1">
    <location>
        <begin position="394"/>
        <end position="426"/>
    </location>
</feature>
<proteinExistence type="predicted"/>
<accession>A0A8T2E339</accession>
<feature type="compositionally biased region" description="Basic and acidic residues" evidence="1">
    <location>
        <begin position="337"/>
        <end position="348"/>
    </location>
</feature>
<comment type="caution">
    <text evidence="2">The sequence shown here is derived from an EMBL/GenBank/DDBJ whole genome shotgun (WGS) entry which is preliminary data.</text>
</comment>
<evidence type="ECO:0000313" key="2">
    <source>
        <dbReference type="EMBL" id="KAG7614081.1"/>
    </source>
</evidence>
<reference evidence="2 3" key="1">
    <citation type="submission" date="2020-12" db="EMBL/GenBank/DDBJ databases">
        <title>Concerted genomic and epigenomic changes stabilize Arabidopsis allopolyploids.</title>
        <authorList>
            <person name="Chen Z."/>
        </authorList>
    </citation>
    <scope>NUCLEOTIDE SEQUENCE [LARGE SCALE GENOMIC DNA]</scope>
    <source>
        <strain evidence="2">As9502</strain>
        <tissue evidence="2">Leaf</tissue>
    </source>
</reference>